<dbReference type="InterPro" id="IPR020806">
    <property type="entry name" value="PKS_PP-bd"/>
</dbReference>
<dbReference type="InterPro" id="IPR000873">
    <property type="entry name" value="AMP-dep_synth/lig_dom"/>
</dbReference>
<accession>A0ABN3MIV6</accession>
<proteinExistence type="predicted"/>
<keyword evidence="7" id="KW-1185">Reference proteome</keyword>
<evidence type="ECO:0000256" key="3">
    <source>
        <dbReference type="ARBA" id="ARBA00022553"/>
    </source>
</evidence>
<evidence type="ECO:0000313" key="7">
    <source>
        <dbReference type="Proteomes" id="UP001501358"/>
    </source>
</evidence>
<evidence type="ECO:0000313" key="6">
    <source>
        <dbReference type="EMBL" id="GAA2502828.1"/>
    </source>
</evidence>
<dbReference type="InterPro" id="IPR001242">
    <property type="entry name" value="Condensation_dom"/>
</dbReference>
<comment type="caution">
    <text evidence="6">The sequence shown here is derived from an EMBL/GenBank/DDBJ whole genome shotgun (WGS) entry which is preliminary data.</text>
</comment>
<feature type="domain" description="Carrier" evidence="5">
    <location>
        <begin position="514"/>
        <end position="589"/>
    </location>
</feature>
<dbReference type="InterPro" id="IPR045851">
    <property type="entry name" value="AMP-bd_C_sf"/>
</dbReference>
<dbReference type="Gene3D" id="1.10.1200.10">
    <property type="entry name" value="ACP-like"/>
    <property type="match status" value="1"/>
</dbReference>
<dbReference type="InterPro" id="IPR009081">
    <property type="entry name" value="PP-bd_ACP"/>
</dbReference>
<dbReference type="Gene3D" id="3.40.50.12780">
    <property type="entry name" value="N-terminal domain of ligase-like"/>
    <property type="match status" value="1"/>
</dbReference>
<dbReference type="SUPFAM" id="SSF56801">
    <property type="entry name" value="Acetyl-CoA synthetase-like"/>
    <property type="match status" value="1"/>
</dbReference>
<evidence type="ECO:0000256" key="1">
    <source>
        <dbReference type="ARBA" id="ARBA00001957"/>
    </source>
</evidence>
<dbReference type="InterPro" id="IPR020845">
    <property type="entry name" value="AMP-binding_CS"/>
</dbReference>
<dbReference type="PANTHER" id="PTHR45527">
    <property type="entry name" value="NONRIBOSOMAL PEPTIDE SYNTHETASE"/>
    <property type="match status" value="1"/>
</dbReference>
<evidence type="ECO:0000256" key="2">
    <source>
        <dbReference type="ARBA" id="ARBA00022450"/>
    </source>
</evidence>
<dbReference type="CDD" id="cd19531">
    <property type="entry name" value="LCL_NRPS-like"/>
    <property type="match status" value="1"/>
</dbReference>
<feature type="region of interest" description="Disordered" evidence="4">
    <location>
        <begin position="810"/>
        <end position="833"/>
    </location>
</feature>
<dbReference type="InterPro" id="IPR010071">
    <property type="entry name" value="AA_adenyl_dom"/>
</dbReference>
<feature type="region of interest" description="Disordered" evidence="4">
    <location>
        <begin position="136"/>
        <end position="156"/>
    </location>
</feature>
<evidence type="ECO:0000259" key="5">
    <source>
        <dbReference type="PROSITE" id="PS50075"/>
    </source>
</evidence>
<keyword evidence="2" id="KW-0596">Phosphopantetheine</keyword>
<name>A0ABN3MIV6_9ACTN</name>
<dbReference type="InterPro" id="IPR025110">
    <property type="entry name" value="AMP-bd_C"/>
</dbReference>
<dbReference type="SUPFAM" id="SSF47336">
    <property type="entry name" value="ACP-like"/>
    <property type="match status" value="1"/>
</dbReference>
<dbReference type="InterPro" id="IPR042099">
    <property type="entry name" value="ANL_N_sf"/>
</dbReference>
<dbReference type="Proteomes" id="UP001501358">
    <property type="component" value="Unassembled WGS sequence"/>
</dbReference>
<sequence length="1039" mass="110811">MQMSRPTIHGLITAQARVNPDLPAVEDGTECIDFRELERRSDAAARRLREHGVEPGVFVAVSLERSVAMVVTLLGILKAGGSYVALDVAHPEARLRWIVEDVAPRLAVASRTLRDAVPATGIPLLVAEDVAGAPEPYAPGAAPAPPGSSEELPDGDPERLAFITYTSGTTGRPKGVMAVHDSVAYFMGMIGPYLGLGPGTRFLQFYPLTWETQALDIYAVLAAGGTVVVPPAGTETAGPGLVEFLRDARVTGAMLPPALLAELTEEPPVPTLHTLAYIGERCRPQAAERWGRGRRLVNLYGPTEVTVAASASDERRPGEAPPIGKPLPGRELHVLDERMRPVADGEPGELYVGGRGLARGYWGLPELTARQFPPDPFSGRPGARLYRTGDRVRLLPDGNLDFLGRVDGQLNVRGQRVERGEVEAAMAAHPGVQSCAVVVQGDGPDARLVGFVVGTPGIEEELPGRLAEELPPVMVPSFVVRLERLPLNQHGKVDLAALRAHRVHGAAPRTAGPAPGTVPEKELARIWEDVLGVEGVGTADGFRALGGTSLQAIRVQNRVREHFGVPLTVRELLGTRTLGELAAVLAAGGGERAALPPLTRTEDAGASHPASLHQRRLWAQARMKQAASVAYNETSALHVTGPLDVPALRRAVQDLADRHEAFRSSLHLDGADLRVDVAPQVTVEMAEEDLTGFPDPRAEASRRAAELGAEPFDLERAPLFRAVLLTVAAEERVLVLVTHHTVADGLSQDVLDLDLATCYAARREGGQPAPRPRNGLRPRDHALWQRATAGHPALAAGLDHWRALLDGAPTETNLPTAAPRPASFSHRGGRVEHATGPGLRAAVERLAREAGTTPYGVCLLALALLVSRLTGQRDVLVASPFSGRPSREAEDVIGFFTNTVVMRVTLDDAPEPLSLLGTVEERIQEALEHQYVPFNDVVRAVGARAGVSGQPLVQVVLAHQGPLRPRAALAGTRVVPWLVDNGTAKADLTVEINEVGDELVVVLPYSADVMDLTTAERALADYIGILRELTAGRTDAGEP</sequence>
<reference evidence="6 7" key="1">
    <citation type="journal article" date="2019" name="Int. J. Syst. Evol. Microbiol.">
        <title>The Global Catalogue of Microorganisms (GCM) 10K type strain sequencing project: providing services to taxonomists for standard genome sequencing and annotation.</title>
        <authorList>
            <consortium name="The Broad Institute Genomics Platform"/>
            <consortium name="The Broad Institute Genome Sequencing Center for Infectious Disease"/>
            <person name="Wu L."/>
            <person name="Ma J."/>
        </authorList>
    </citation>
    <scope>NUCLEOTIDE SEQUENCE [LARGE SCALE GENOMIC DNA]</scope>
    <source>
        <strain evidence="6 7">JCM 6307</strain>
    </source>
</reference>
<dbReference type="PROSITE" id="PS00455">
    <property type="entry name" value="AMP_BINDING"/>
    <property type="match status" value="1"/>
</dbReference>
<dbReference type="Pfam" id="PF00668">
    <property type="entry name" value="Condensation"/>
    <property type="match status" value="1"/>
</dbReference>
<dbReference type="SMART" id="SM00823">
    <property type="entry name" value="PKS_PP"/>
    <property type="match status" value="1"/>
</dbReference>
<protein>
    <recommendedName>
        <fullName evidence="5">Carrier domain-containing protein</fullName>
    </recommendedName>
</protein>
<feature type="region of interest" description="Disordered" evidence="4">
    <location>
        <begin position="309"/>
        <end position="329"/>
    </location>
</feature>
<dbReference type="Pfam" id="PF00501">
    <property type="entry name" value="AMP-binding"/>
    <property type="match status" value="1"/>
</dbReference>
<dbReference type="Gene3D" id="3.30.559.10">
    <property type="entry name" value="Chloramphenicol acetyltransferase-like domain"/>
    <property type="match status" value="1"/>
</dbReference>
<dbReference type="NCBIfam" id="TIGR01733">
    <property type="entry name" value="AA-adenyl-dom"/>
    <property type="match status" value="1"/>
</dbReference>
<dbReference type="PANTHER" id="PTHR45527:SF1">
    <property type="entry name" value="FATTY ACID SYNTHASE"/>
    <property type="match status" value="1"/>
</dbReference>
<dbReference type="Gene3D" id="3.30.300.30">
    <property type="match status" value="1"/>
</dbReference>
<organism evidence="6 7">
    <name type="scientific">Streptomyces thermolineatus</name>
    <dbReference type="NCBI Taxonomy" id="44033"/>
    <lineage>
        <taxon>Bacteria</taxon>
        <taxon>Bacillati</taxon>
        <taxon>Actinomycetota</taxon>
        <taxon>Actinomycetes</taxon>
        <taxon>Kitasatosporales</taxon>
        <taxon>Streptomycetaceae</taxon>
        <taxon>Streptomyces</taxon>
    </lineage>
</organism>
<comment type="cofactor">
    <cofactor evidence="1">
        <name>pantetheine 4'-phosphate</name>
        <dbReference type="ChEBI" id="CHEBI:47942"/>
    </cofactor>
</comment>
<dbReference type="EMBL" id="BAAATA010000032">
    <property type="protein sequence ID" value="GAA2502828.1"/>
    <property type="molecule type" value="Genomic_DNA"/>
</dbReference>
<dbReference type="CDD" id="cd05930">
    <property type="entry name" value="A_NRPS"/>
    <property type="match status" value="1"/>
</dbReference>
<dbReference type="SUPFAM" id="SSF52777">
    <property type="entry name" value="CoA-dependent acyltransferases"/>
    <property type="match status" value="2"/>
</dbReference>
<keyword evidence="3" id="KW-0597">Phosphoprotein</keyword>
<dbReference type="Pfam" id="PF13193">
    <property type="entry name" value="AMP-binding_C"/>
    <property type="match status" value="1"/>
</dbReference>
<dbReference type="InterPro" id="IPR023213">
    <property type="entry name" value="CAT-like_dom_sf"/>
</dbReference>
<dbReference type="Pfam" id="PF00550">
    <property type="entry name" value="PP-binding"/>
    <property type="match status" value="1"/>
</dbReference>
<dbReference type="Gene3D" id="3.30.559.30">
    <property type="entry name" value="Nonribosomal peptide synthetase, condensation domain"/>
    <property type="match status" value="1"/>
</dbReference>
<dbReference type="InterPro" id="IPR036736">
    <property type="entry name" value="ACP-like_sf"/>
</dbReference>
<evidence type="ECO:0000256" key="4">
    <source>
        <dbReference type="SAM" id="MobiDB-lite"/>
    </source>
</evidence>
<gene>
    <name evidence="6" type="ORF">GCM10010406_44230</name>
</gene>
<dbReference type="PROSITE" id="PS50075">
    <property type="entry name" value="CARRIER"/>
    <property type="match status" value="1"/>
</dbReference>